<feature type="domain" description="Trichome birefringence-like C-terminal" evidence="2">
    <location>
        <begin position="9"/>
        <end position="100"/>
    </location>
</feature>
<reference evidence="4" key="1">
    <citation type="journal article" date="2007" name="Nature">
        <title>The grapevine genome sequence suggests ancestral hexaploidization in major angiosperm phyla.</title>
        <authorList>
            <consortium name="The French-Italian Public Consortium for Grapevine Genome Characterization."/>
            <person name="Jaillon O."/>
            <person name="Aury J.-M."/>
            <person name="Noel B."/>
            <person name="Policriti A."/>
            <person name="Clepet C."/>
            <person name="Casagrande A."/>
            <person name="Choisne N."/>
            <person name="Aubourg S."/>
            <person name="Vitulo N."/>
            <person name="Jubin C."/>
            <person name="Vezzi A."/>
            <person name="Legeai F."/>
            <person name="Hugueney P."/>
            <person name="Dasilva C."/>
            <person name="Horner D."/>
            <person name="Mica E."/>
            <person name="Jublot D."/>
            <person name="Poulain J."/>
            <person name="Bruyere C."/>
            <person name="Billault A."/>
            <person name="Segurens B."/>
            <person name="Gouyvenoux M."/>
            <person name="Ugarte E."/>
            <person name="Cattonaro F."/>
            <person name="Anthouard V."/>
            <person name="Vico V."/>
            <person name="Del Fabbro C."/>
            <person name="Alaux M."/>
            <person name="Di Gaspero G."/>
            <person name="Dumas V."/>
            <person name="Felice N."/>
            <person name="Paillard S."/>
            <person name="Juman I."/>
            <person name="Moroldo M."/>
            <person name="Scalabrin S."/>
            <person name="Canaguier A."/>
            <person name="Le Clainche I."/>
            <person name="Malacrida G."/>
            <person name="Durand E."/>
            <person name="Pesole G."/>
            <person name="Laucou V."/>
            <person name="Chatelet P."/>
            <person name="Merdinoglu D."/>
            <person name="Delledonne M."/>
            <person name="Pezzotti M."/>
            <person name="Lecharny A."/>
            <person name="Scarpelli C."/>
            <person name="Artiguenave F."/>
            <person name="Pe M.E."/>
            <person name="Valle G."/>
            <person name="Morgante M."/>
            <person name="Caboche M."/>
            <person name="Adam-Blondon A.-F."/>
            <person name="Weissenbach J."/>
            <person name="Quetier F."/>
            <person name="Wincker P."/>
        </authorList>
    </citation>
    <scope>NUCLEOTIDE SEQUENCE [LARGE SCALE GENOMIC DNA]</scope>
    <source>
        <strain evidence="4">cv. Pinot noir / PN40024</strain>
    </source>
</reference>
<accession>E0CS18</accession>
<dbReference type="OMA" id="FIVHENR"/>
<keyword evidence="4" id="KW-1185">Reference proteome</keyword>
<dbReference type="AlphaFoldDB" id="E0CS18"/>
<evidence type="ECO:0000259" key="2">
    <source>
        <dbReference type="Pfam" id="PF13839"/>
    </source>
</evidence>
<dbReference type="InParanoid" id="E0CS18"/>
<name>E0CS18_VITVI</name>
<gene>
    <name evidence="3" type="ordered locus">VIT_19s0014g00420</name>
</gene>
<evidence type="ECO:0000256" key="1">
    <source>
        <dbReference type="ARBA" id="ARBA00007727"/>
    </source>
</evidence>
<evidence type="ECO:0000313" key="4">
    <source>
        <dbReference type="Proteomes" id="UP000009183"/>
    </source>
</evidence>
<dbReference type="Pfam" id="PF13839">
    <property type="entry name" value="PC-Esterase"/>
    <property type="match status" value="1"/>
</dbReference>
<dbReference type="InterPro" id="IPR029962">
    <property type="entry name" value="TBL"/>
</dbReference>
<dbReference type="InterPro" id="IPR026057">
    <property type="entry name" value="TBL_C"/>
</dbReference>
<dbReference type="GO" id="GO:0016413">
    <property type="term" value="F:O-acetyltransferase activity"/>
    <property type="evidence" value="ECO:0007669"/>
    <property type="project" value="InterPro"/>
</dbReference>
<dbReference type="eggNOG" id="ENOG502R798">
    <property type="taxonomic scope" value="Eukaryota"/>
</dbReference>
<proteinExistence type="inferred from homology"/>
<protein>
    <recommendedName>
        <fullName evidence="2">Trichome birefringence-like C-terminal domain-containing protein</fullName>
    </recommendedName>
</protein>
<dbReference type="Proteomes" id="UP000009183">
    <property type="component" value="Chromosome 19"/>
</dbReference>
<dbReference type="PaxDb" id="29760-VIT_19s0014g00420.t01"/>
<organism evidence="3 4">
    <name type="scientific">Vitis vinifera</name>
    <name type="common">Grape</name>
    <dbReference type="NCBI Taxonomy" id="29760"/>
    <lineage>
        <taxon>Eukaryota</taxon>
        <taxon>Viridiplantae</taxon>
        <taxon>Streptophyta</taxon>
        <taxon>Embryophyta</taxon>
        <taxon>Tracheophyta</taxon>
        <taxon>Spermatophyta</taxon>
        <taxon>Magnoliopsida</taxon>
        <taxon>eudicotyledons</taxon>
        <taxon>Gunneridae</taxon>
        <taxon>Pentapetalae</taxon>
        <taxon>rosids</taxon>
        <taxon>Vitales</taxon>
        <taxon>Vitaceae</taxon>
        <taxon>Viteae</taxon>
        <taxon>Vitis</taxon>
    </lineage>
</organism>
<dbReference type="PANTHER" id="PTHR32285">
    <property type="entry name" value="PROTEIN TRICHOME BIREFRINGENCE-LIKE 9-RELATED"/>
    <property type="match status" value="1"/>
</dbReference>
<sequence>MAHIGSLTYNGEKWKKKSVTCNGETKPIKGSRYPTGLPPEVGVVKEVLSKISKPVMLLDITSLSQLRKDGHPSIYSGSKQSDCSHWCLTDILDTWNELLYIFVVT</sequence>
<dbReference type="HOGENOM" id="CLU_020953_7_0_1"/>
<dbReference type="PANTHER" id="PTHR32285:SF206">
    <property type="entry name" value="PROTEIN TRICHOME BIREFRINGENCE-LIKE 37"/>
    <property type="match status" value="1"/>
</dbReference>
<evidence type="ECO:0000313" key="3">
    <source>
        <dbReference type="EMBL" id="CBI20117.3"/>
    </source>
</evidence>
<comment type="similarity">
    <text evidence="1">Belongs to the PC-esterase family. TBL subfamily.</text>
</comment>
<dbReference type="EMBL" id="FN595229">
    <property type="protein sequence ID" value="CBI20117.3"/>
    <property type="molecule type" value="Genomic_DNA"/>
</dbReference>